<dbReference type="PANTHER" id="PTHR33371:SF4">
    <property type="entry name" value="INTERMEMBRANE PHOSPHOLIPID TRANSPORT SYSTEM BINDING PROTEIN MLAD"/>
    <property type="match status" value="1"/>
</dbReference>
<organism evidence="3">
    <name type="scientific">Paraconexibacter sp. AEG42_29</name>
    <dbReference type="NCBI Taxonomy" id="2997339"/>
    <lineage>
        <taxon>Bacteria</taxon>
        <taxon>Bacillati</taxon>
        <taxon>Actinomycetota</taxon>
        <taxon>Thermoleophilia</taxon>
        <taxon>Solirubrobacterales</taxon>
        <taxon>Paraconexibacteraceae</taxon>
        <taxon>Paraconexibacter</taxon>
    </lineage>
</organism>
<sequence length="535" mass="57563">MTRARIIGPSVLLVVAALLFIGLSSGASDDDGSPRYFVELDNAFGLVDGGDVKIAGVRAGTVASIGLQRKGMRARVEIEVTDRGFGDLRTDSRCESRAQSLLGEYFLDCQPGVKAERMQDGDTIPVERTAGTVPLDLIQDIMRRPTRERWSIFLSELGVGLAGRGEDLNTTIRRADPALRETNRLLKALEDERTTIRDLYQDADTVLARLRTRRADVGRFFAESRDTARATARERPALARQFQLLPGFLRELSPTMNRLREAAVAQRPAVQKLGEQATRLAGLLDAVPPFADAARPATAALAKAARESRPALLDARAPIGKLRQAARTLPEATTNLRFILEHLDDPAFAVEKDERAGHGKDGGFSGLESLMRYVWAQSQAINVYSGTSYNLKVTTFSDGRCGPYADAARAQDSESARCRAWLGPNQPGVTSPDFTKYFEEEQAPQSAATISQRDDSGGAARPERRPAPATTPAAAPGAATAPAAPSKAPSVPEALDRLLTGVLGAGGLLPKRAPQPAPAPPREGQASLLDFLLKP</sequence>
<name>A0AAU7AVG1_9ACTN</name>
<proteinExistence type="predicted"/>
<evidence type="ECO:0000256" key="1">
    <source>
        <dbReference type="SAM" id="MobiDB-lite"/>
    </source>
</evidence>
<dbReference type="Pfam" id="PF02470">
    <property type="entry name" value="MlaD"/>
    <property type="match status" value="1"/>
</dbReference>
<feature type="compositionally biased region" description="Basic and acidic residues" evidence="1">
    <location>
        <begin position="452"/>
        <end position="466"/>
    </location>
</feature>
<feature type="compositionally biased region" description="Low complexity" evidence="1">
    <location>
        <begin position="467"/>
        <end position="502"/>
    </location>
</feature>
<dbReference type="RefSeq" id="WP_354702137.1">
    <property type="nucleotide sequence ID" value="NZ_CP114014.1"/>
</dbReference>
<evidence type="ECO:0000259" key="2">
    <source>
        <dbReference type="Pfam" id="PF02470"/>
    </source>
</evidence>
<dbReference type="KEGG" id="parq:DSM112329_02490"/>
<evidence type="ECO:0000313" key="3">
    <source>
        <dbReference type="EMBL" id="XAY05632.1"/>
    </source>
</evidence>
<dbReference type="PANTHER" id="PTHR33371">
    <property type="entry name" value="INTERMEMBRANE PHOSPHOLIPID TRANSPORT SYSTEM BINDING PROTEIN MLAD-RELATED"/>
    <property type="match status" value="1"/>
</dbReference>
<dbReference type="InterPro" id="IPR052336">
    <property type="entry name" value="MlaD_Phospholipid_Transporter"/>
</dbReference>
<protein>
    <recommendedName>
        <fullName evidence="2">Mce/MlaD domain-containing protein</fullName>
    </recommendedName>
</protein>
<feature type="domain" description="Mce/MlaD" evidence="2">
    <location>
        <begin position="33"/>
        <end position="112"/>
    </location>
</feature>
<dbReference type="EMBL" id="CP114014">
    <property type="protein sequence ID" value="XAY05632.1"/>
    <property type="molecule type" value="Genomic_DNA"/>
</dbReference>
<gene>
    <name evidence="3" type="ORF">DSM112329_02490</name>
</gene>
<dbReference type="AlphaFoldDB" id="A0AAU7AVG1"/>
<reference evidence="3" key="1">
    <citation type="submission" date="2022-12" db="EMBL/GenBank/DDBJ databases">
        <title>Paraconexibacter alkalitolerans sp. nov. and Baekduia alba sp. nov., isolated from soil and emended description of the genera Paraconexibacter (Chun et al., 2020) and Baekduia (An et al., 2020).</title>
        <authorList>
            <person name="Vieira S."/>
            <person name="Huber K.J."/>
            <person name="Geppert A."/>
            <person name="Wolf J."/>
            <person name="Neumann-Schaal M."/>
            <person name="Muesken M."/>
            <person name="Overmann J."/>
        </authorList>
    </citation>
    <scope>NUCLEOTIDE SEQUENCE</scope>
    <source>
        <strain evidence="3">AEG42_29</strain>
    </source>
</reference>
<dbReference type="InterPro" id="IPR003399">
    <property type="entry name" value="Mce/MlaD"/>
</dbReference>
<feature type="region of interest" description="Disordered" evidence="1">
    <location>
        <begin position="441"/>
        <end position="535"/>
    </location>
</feature>
<accession>A0AAU7AVG1</accession>